<evidence type="ECO:0000256" key="2">
    <source>
        <dbReference type="ARBA" id="ARBA00023043"/>
    </source>
</evidence>
<keyword evidence="1" id="KW-0677">Repeat</keyword>
<proteinExistence type="predicted"/>
<evidence type="ECO:0000313" key="4">
    <source>
        <dbReference type="EMBL" id="PGH35169.1"/>
    </source>
</evidence>
<dbReference type="Gene3D" id="1.25.40.20">
    <property type="entry name" value="Ankyrin repeat-containing domain"/>
    <property type="match status" value="1"/>
</dbReference>
<dbReference type="Pfam" id="PF12796">
    <property type="entry name" value="Ank_2"/>
    <property type="match status" value="1"/>
</dbReference>
<accession>A0A2B7ZPQ6</accession>
<keyword evidence="2 3" id="KW-0040">ANK repeat</keyword>
<evidence type="ECO:0000313" key="5">
    <source>
        <dbReference type="Proteomes" id="UP000226031"/>
    </source>
</evidence>
<reference evidence="4 5" key="1">
    <citation type="submission" date="2017-10" db="EMBL/GenBank/DDBJ databases">
        <title>Comparative genomics in systemic dimorphic fungi from Ajellomycetaceae.</title>
        <authorList>
            <person name="Munoz J.F."/>
            <person name="Mcewen J.G."/>
            <person name="Clay O.K."/>
            <person name="Cuomo C.A."/>
        </authorList>
    </citation>
    <scope>NUCLEOTIDE SEQUENCE [LARGE SCALE GENOMIC DNA]</scope>
    <source>
        <strain evidence="4 5">UAMH4076</strain>
    </source>
</reference>
<dbReference type="InterPro" id="IPR036770">
    <property type="entry name" value="Ankyrin_rpt-contain_sf"/>
</dbReference>
<dbReference type="Proteomes" id="UP000226031">
    <property type="component" value="Unassembled WGS sequence"/>
</dbReference>
<dbReference type="PANTHER" id="PTHR24198">
    <property type="entry name" value="ANKYRIN REPEAT AND PROTEIN KINASE DOMAIN-CONTAINING PROTEIN"/>
    <property type="match status" value="1"/>
</dbReference>
<feature type="repeat" description="ANK" evidence="3">
    <location>
        <begin position="126"/>
        <end position="158"/>
    </location>
</feature>
<gene>
    <name evidence="4" type="ORF">GX50_01981</name>
</gene>
<sequence length="203" mass="22765">MSFAALPVELLFEVASYLKLECDINSFALANHRLYMILNPYLLKYHVTQNGGESALIWAAQTGNEALARSLLSYNDAENNRRVNPNCQDAIYGLCPLSFAAIKGLTNIVKLLHGTPGIDLDPVNEIRRTPISFAAEKGHVEIVKLLMMDKISLSVTNDWARRTSLLWATSPRPLLGDDGELYRQQLGLTIMKKSSQLRVYYDH</sequence>
<dbReference type="Pfam" id="PF00023">
    <property type="entry name" value="Ank"/>
    <property type="match status" value="1"/>
</dbReference>
<name>A0A2B7ZPQ6_9EURO</name>
<evidence type="ECO:0000256" key="1">
    <source>
        <dbReference type="ARBA" id="ARBA00022737"/>
    </source>
</evidence>
<dbReference type="VEuPathDB" id="FungiDB:EMCG_07421"/>
<evidence type="ECO:0000256" key="3">
    <source>
        <dbReference type="PROSITE-ProRule" id="PRU00023"/>
    </source>
</evidence>
<keyword evidence="5" id="KW-1185">Reference proteome</keyword>
<dbReference type="PANTHER" id="PTHR24198:SF165">
    <property type="entry name" value="ANKYRIN REPEAT-CONTAINING PROTEIN-RELATED"/>
    <property type="match status" value="1"/>
</dbReference>
<dbReference type="PROSITE" id="PS50088">
    <property type="entry name" value="ANK_REPEAT"/>
    <property type="match status" value="1"/>
</dbReference>
<comment type="caution">
    <text evidence="4">The sequence shown here is derived from an EMBL/GenBank/DDBJ whole genome shotgun (WGS) entry which is preliminary data.</text>
</comment>
<dbReference type="AlphaFoldDB" id="A0A2B7ZPQ6"/>
<dbReference type="InterPro" id="IPR002110">
    <property type="entry name" value="Ankyrin_rpt"/>
</dbReference>
<dbReference type="SUPFAM" id="SSF48403">
    <property type="entry name" value="Ankyrin repeat"/>
    <property type="match status" value="1"/>
</dbReference>
<dbReference type="EMBL" id="PDND01000026">
    <property type="protein sequence ID" value="PGH35169.1"/>
    <property type="molecule type" value="Genomic_DNA"/>
</dbReference>
<organism evidence="4 5">
    <name type="scientific">[Emmonsia] crescens</name>
    <dbReference type="NCBI Taxonomy" id="73230"/>
    <lineage>
        <taxon>Eukaryota</taxon>
        <taxon>Fungi</taxon>
        <taxon>Dikarya</taxon>
        <taxon>Ascomycota</taxon>
        <taxon>Pezizomycotina</taxon>
        <taxon>Eurotiomycetes</taxon>
        <taxon>Eurotiomycetidae</taxon>
        <taxon>Onygenales</taxon>
        <taxon>Ajellomycetaceae</taxon>
        <taxon>Emergomyces</taxon>
    </lineage>
</organism>
<dbReference type="STRING" id="73230.A0A2B7ZPQ6"/>
<protein>
    <submittedName>
        <fullName evidence="4">Uncharacterized protein</fullName>
    </submittedName>
</protein>
<dbReference type="SMART" id="SM00248">
    <property type="entry name" value="ANK"/>
    <property type="match status" value="2"/>
</dbReference>